<dbReference type="Gene3D" id="3.30.70.270">
    <property type="match status" value="1"/>
</dbReference>
<accession>A0A4V3DI24</accession>
<dbReference type="GO" id="GO:0052621">
    <property type="term" value="F:diguanylate cyclase activity"/>
    <property type="evidence" value="ECO:0007669"/>
    <property type="project" value="UniProtKB-EC"/>
</dbReference>
<evidence type="ECO:0000256" key="6">
    <source>
        <dbReference type="SAM" id="SignalP"/>
    </source>
</evidence>
<dbReference type="FunFam" id="3.30.70.270:FF:000001">
    <property type="entry name" value="Diguanylate cyclase domain protein"/>
    <property type="match status" value="1"/>
</dbReference>
<dbReference type="AlphaFoldDB" id="A0A4V3DI24"/>
<feature type="repeat" description="TPR" evidence="4">
    <location>
        <begin position="260"/>
        <end position="293"/>
    </location>
</feature>
<dbReference type="PROSITE" id="PS50005">
    <property type="entry name" value="TPR"/>
    <property type="match status" value="2"/>
</dbReference>
<keyword evidence="4" id="KW-0802">TPR repeat</keyword>
<dbReference type="SUPFAM" id="SSF48452">
    <property type="entry name" value="TPR-like"/>
    <property type="match status" value="1"/>
</dbReference>
<keyword evidence="5" id="KW-0472">Membrane</keyword>
<feature type="signal peptide" evidence="6">
    <location>
        <begin position="1"/>
        <end position="21"/>
    </location>
</feature>
<feature type="repeat" description="TPR" evidence="4">
    <location>
        <begin position="222"/>
        <end position="255"/>
    </location>
</feature>
<feature type="transmembrane region" description="Helical" evidence="5">
    <location>
        <begin position="463"/>
        <end position="482"/>
    </location>
</feature>
<dbReference type="InterPro" id="IPR050469">
    <property type="entry name" value="Diguanylate_Cyclase"/>
</dbReference>
<comment type="catalytic activity">
    <reaction evidence="3">
        <text>2 GTP = 3',3'-c-di-GMP + 2 diphosphate</text>
        <dbReference type="Rhea" id="RHEA:24898"/>
        <dbReference type="ChEBI" id="CHEBI:33019"/>
        <dbReference type="ChEBI" id="CHEBI:37565"/>
        <dbReference type="ChEBI" id="CHEBI:58805"/>
        <dbReference type="EC" id="2.7.7.65"/>
    </reaction>
</comment>
<protein>
    <recommendedName>
        <fullName evidence="2">diguanylate cyclase</fullName>
        <ecNumber evidence="2">2.7.7.65</ecNumber>
    </recommendedName>
</protein>
<evidence type="ECO:0000259" key="7">
    <source>
        <dbReference type="PROSITE" id="PS50887"/>
    </source>
</evidence>
<evidence type="ECO:0000313" key="9">
    <source>
        <dbReference type="Proteomes" id="UP000295724"/>
    </source>
</evidence>
<name>A0A4V3DI24_9GAMM</name>
<keyword evidence="5" id="KW-1133">Transmembrane helix</keyword>
<dbReference type="EC" id="2.7.7.65" evidence="2"/>
<dbReference type="PANTHER" id="PTHR45138:SF9">
    <property type="entry name" value="DIGUANYLATE CYCLASE DGCM-RELATED"/>
    <property type="match status" value="1"/>
</dbReference>
<dbReference type="Proteomes" id="UP000295724">
    <property type="component" value="Unassembled WGS sequence"/>
</dbReference>
<feature type="chain" id="PRO_5020548409" description="diguanylate cyclase" evidence="6">
    <location>
        <begin position="22"/>
        <end position="712"/>
    </location>
</feature>
<evidence type="ECO:0000256" key="5">
    <source>
        <dbReference type="SAM" id="Phobius"/>
    </source>
</evidence>
<keyword evidence="9" id="KW-1185">Reference proteome</keyword>
<dbReference type="CDD" id="cd01949">
    <property type="entry name" value="GGDEF"/>
    <property type="match status" value="1"/>
</dbReference>
<dbReference type="SMART" id="SM00028">
    <property type="entry name" value="TPR"/>
    <property type="match status" value="6"/>
</dbReference>
<dbReference type="Pfam" id="PF13181">
    <property type="entry name" value="TPR_8"/>
    <property type="match status" value="1"/>
</dbReference>
<gene>
    <name evidence="8" type="ORF">C8D91_1434</name>
</gene>
<sequence length="712" mass="81317">MSILRTVVLGFSLSLSINAVAASEQNFKEIQALIVTEPEQGLAQAKQYWQGKAVSQENLKPGLLLVSAYMKNKQYEPAADLLERFMSIENLDPDSSGLLLARKLNQLRLSKSKLGTNHLFDQAREIIPVLIPLSALKNQQLALFELNEELGYKHYFAAEFNLAEPYFLEALTYIDKSKKQTLSNLLNSIGVVYAQQAQLDLAAQYMLDSIKMLEDNGLTVRSDRYQNLGSLYFGLKDFDNSIVYSQKGLDIEPEMTSRRASLFSNMAAAQVEKGDYDPAIENLKRSIDINLKLQHSTAKARNNLGIIYNQRGEYAKALEQLNLSADELDDSVNSEMLGISLKSRADVYAAMKNYDQALALYEQAHQAFTEKDLKLKRVELYPKMLEVLEIKQDYQRSYEILKEFKTLNDEITNVESTQKVNEVMAAFEVEKNKQALMDSELARAQQQKSIDLLNHKNELEGRITTLMTIMVSALLLLLLFILRSWRFRGKVNHMLLDKNNRIENQHAELSTLNTQLKKQTEIDALTGLKNRRYITQLIAEESAKEQKAQKQWCLINIDIDDFKKINDSYGHQRGDEVLVQFARSLKQVKGKNDVVARWGGEEFLWLAEMKGSHNGSIQCESFQSILANQSWFRDHDDKITCSMGFSSFPLIDLNFEDWEAALRLADYALYQAKNAGKNRWMGFELVDPKIAYDDIKDVENLVNGNRLRVLNK</sequence>
<dbReference type="InterPro" id="IPR011990">
    <property type="entry name" value="TPR-like_helical_dom_sf"/>
</dbReference>
<comment type="caution">
    <text evidence="8">The sequence shown here is derived from an EMBL/GenBank/DDBJ whole genome shotgun (WGS) entry which is preliminary data.</text>
</comment>
<evidence type="ECO:0000256" key="1">
    <source>
        <dbReference type="ARBA" id="ARBA00001946"/>
    </source>
</evidence>
<evidence type="ECO:0000256" key="3">
    <source>
        <dbReference type="ARBA" id="ARBA00034247"/>
    </source>
</evidence>
<dbReference type="OrthoDB" id="9812260at2"/>
<evidence type="ECO:0000313" key="8">
    <source>
        <dbReference type="EMBL" id="TDR20461.1"/>
    </source>
</evidence>
<proteinExistence type="predicted"/>
<dbReference type="RefSeq" id="WP_099018306.1">
    <property type="nucleotide sequence ID" value="NZ_NIHB01000001.1"/>
</dbReference>
<dbReference type="PANTHER" id="PTHR45138">
    <property type="entry name" value="REGULATORY COMPONENTS OF SENSORY TRANSDUCTION SYSTEM"/>
    <property type="match status" value="1"/>
</dbReference>
<dbReference type="SMART" id="SM00267">
    <property type="entry name" value="GGDEF"/>
    <property type="match status" value="1"/>
</dbReference>
<dbReference type="InterPro" id="IPR043128">
    <property type="entry name" value="Rev_trsase/Diguanyl_cyclase"/>
</dbReference>
<dbReference type="PROSITE" id="PS50887">
    <property type="entry name" value="GGDEF"/>
    <property type="match status" value="1"/>
</dbReference>
<reference evidence="8 9" key="1">
    <citation type="submission" date="2019-03" db="EMBL/GenBank/DDBJ databases">
        <title>Genomic Encyclopedia of Type Strains, Phase IV (KMG-IV): sequencing the most valuable type-strain genomes for metagenomic binning, comparative biology and taxonomic classification.</title>
        <authorList>
            <person name="Goeker M."/>
        </authorList>
    </citation>
    <scope>NUCLEOTIDE SEQUENCE [LARGE SCALE GENOMIC DNA]</scope>
    <source>
        <strain evidence="8 9">DSM 25488</strain>
    </source>
</reference>
<dbReference type="NCBIfam" id="TIGR00254">
    <property type="entry name" value="GGDEF"/>
    <property type="match status" value="1"/>
</dbReference>
<evidence type="ECO:0000256" key="4">
    <source>
        <dbReference type="PROSITE-ProRule" id="PRU00339"/>
    </source>
</evidence>
<dbReference type="Pfam" id="PF00990">
    <property type="entry name" value="GGDEF"/>
    <property type="match status" value="1"/>
</dbReference>
<comment type="cofactor">
    <cofactor evidence="1">
        <name>Mg(2+)</name>
        <dbReference type="ChEBI" id="CHEBI:18420"/>
    </cofactor>
</comment>
<dbReference type="Pfam" id="PF13424">
    <property type="entry name" value="TPR_12"/>
    <property type="match status" value="1"/>
</dbReference>
<dbReference type="EMBL" id="SNZB01000003">
    <property type="protein sequence ID" value="TDR20461.1"/>
    <property type="molecule type" value="Genomic_DNA"/>
</dbReference>
<dbReference type="SUPFAM" id="SSF55073">
    <property type="entry name" value="Nucleotide cyclase"/>
    <property type="match status" value="1"/>
</dbReference>
<dbReference type="InterPro" id="IPR029787">
    <property type="entry name" value="Nucleotide_cyclase"/>
</dbReference>
<organism evidence="8 9">
    <name type="scientific">Marinicella litoralis</name>
    <dbReference type="NCBI Taxonomy" id="644220"/>
    <lineage>
        <taxon>Bacteria</taxon>
        <taxon>Pseudomonadati</taxon>
        <taxon>Pseudomonadota</taxon>
        <taxon>Gammaproteobacteria</taxon>
        <taxon>Lysobacterales</taxon>
        <taxon>Marinicellaceae</taxon>
        <taxon>Marinicella</taxon>
    </lineage>
</organism>
<feature type="domain" description="GGDEF" evidence="7">
    <location>
        <begin position="550"/>
        <end position="685"/>
    </location>
</feature>
<keyword evidence="6" id="KW-0732">Signal</keyword>
<keyword evidence="5" id="KW-0812">Transmembrane</keyword>
<evidence type="ECO:0000256" key="2">
    <source>
        <dbReference type="ARBA" id="ARBA00012528"/>
    </source>
</evidence>
<dbReference type="Gene3D" id="1.25.40.10">
    <property type="entry name" value="Tetratricopeptide repeat domain"/>
    <property type="match status" value="2"/>
</dbReference>
<dbReference type="InterPro" id="IPR019734">
    <property type="entry name" value="TPR_rpt"/>
</dbReference>
<dbReference type="InterPro" id="IPR000160">
    <property type="entry name" value="GGDEF_dom"/>
</dbReference>